<dbReference type="RefSeq" id="XP_013940749.1">
    <property type="nucleotide sequence ID" value="XM_014085274.1"/>
</dbReference>
<reference evidence="2 3" key="1">
    <citation type="journal article" date="2011" name="Genome Biol.">
        <title>Comparative genome sequence analysis underscores mycoparasitism as the ancestral life style of Trichoderma.</title>
        <authorList>
            <person name="Kubicek C.P."/>
            <person name="Herrera-Estrella A."/>
            <person name="Seidl-Seiboth V."/>
            <person name="Martinez D.A."/>
            <person name="Druzhinina I.S."/>
            <person name="Thon M."/>
            <person name="Zeilinger S."/>
            <person name="Casas-Flores S."/>
            <person name="Horwitz B.A."/>
            <person name="Mukherjee P.K."/>
            <person name="Mukherjee M."/>
            <person name="Kredics L."/>
            <person name="Alcaraz L.D."/>
            <person name="Aerts A."/>
            <person name="Antal Z."/>
            <person name="Atanasova L."/>
            <person name="Cervantes-Badillo M.G."/>
            <person name="Challacombe J."/>
            <person name="Chertkov O."/>
            <person name="McCluskey K."/>
            <person name="Coulpier F."/>
            <person name="Deshpande N."/>
            <person name="von Doehren H."/>
            <person name="Ebbole D.J."/>
            <person name="Esquivel-Naranjo E.U."/>
            <person name="Fekete E."/>
            <person name="Flipphi M."/>
            <person name="Glaser F."/>
            <person name="Gomez-Rodriguez E.Y."/>
            <person name="Gruber S."/>
            <person name="Han C."/>
            <person name="Henrissat B."/>
            <person name="Hermosa R."/>
            <person name="Hernandez-Onate M."/>
            <person name="Karaffa L."/>
            <person name="Kosti I."/>
            <person name="Le Crom S."/>
            <person name="Lindquist E."/>
            <person name="Lucas S."/>
            <person name="Luebeck M."/>
            <person name="Luebeck P.S."/>
            <person name="Margeot A."/>
            <person name="Metz B."/>
            <person name="Misra M."/>
            <person name="Nevalainen H."/>
            <person name="Omann M."/>
            <person name="Packer N."/>
            <person name="Perrone G."/>
            <person name="Uresti-Rivera E.E."/>
            <person name="Salamov A."/>
            <person name="Schmoll M."/>
            <person name="Seiboth B."/>
            <person name="Shapiro H."/>
            <person name="Sukno S."/>
            <person name="Tamayo-Ramos J.A."/>
            <person name="Tisch D."/>
            <person name="Wiest A."/>
            <person name="Wilkinson H.H."/>
            <person name="Zhang M."/>
            <person name="Coutinho P.M."/>
            <person name="Kenerley C.M."/>
            <person name="Monte E."/>
            <person name="Baker S.E."/>
            <person name="Grigoriev I.V."/>
        </authorList>
    </citation>
    <scope>NUCLEOTIDE SEQUENCE [LARGE SCALE GENOMIC DNA]</scope>
    <source>
        <strain evidence="3">ATCC 20476 / IMI 206040</strain>
    </source>
</reference>
<proteinExistence type="predicted"/>
<keyword evidence="3" id="KW-1185">Reference proteome</keyword>
<organism evidence="2 3">
    <name type="scientific">Hypocrea atroviridis (strain ATCC 20476 / IMI 206040)</name>
    <name type="common">Trichoderma atroviride</name>
    <dbReference type="NCBI Taxonomy" id="452589"/>
    <lineage>
        <taxon>Eukaryota</taxon>
        <taxon>Fungi</taxon>
        <taxon>Dikarya</taxon>
        <taxon>Ascomycota</taxon>
        <taxon>Pezizomycotina</taxon>
        <taxon>Sordariomycetes</taxon>
        <taxon>Hypocreomycetidae</taxon>
        <taxon>Hypocreales</taxon>
        <taxon>Hypocreaceae</taxon>
        <taxon>Trichoderma</taxon>
    </lineage>
</organism>
<dbReference type="AlphaFoldDB" id="G9P0L6"/>
<feature type="region of interest" description="Disordered" evidence="1">
    <location>
        <begin position="48"/>
        <end position="94"/>
    </location>
</feature>
<protein>
    <submittedName>
        <fullName evidence="2">Uncharacterized protein</fullName>
    </submittedName>
</protein>
<gene>
    <name evidence="2" type="ORF">TRIATDRAFT_309979</name>
</gene>
<dbReference type="GeneID" id="25782803"/>
<dbReference type="OrthoDB" id="10329698at2759"/>
<sequence length="94" mass="10585">MNPDWNHYFQFEHSNDSESAMQDIEDYQVRLQDMANELLEKIAAWSGSNVSSKNVPGGEQVGGNSGLFNDDDARESVSKGCCKSSRGRRTRRKN</sequence>
<feature type="compositionally biased region" description="Basic residues" evidence="1">
    <location>
        <begin position="85"/>
        <end position="94"/>
    </location>
</feature>
<evidence type="ECO:0000313" key="2">
    <source>
        <dbReference type="EMBL" id="EHK42387.1"/>
    </source>
</evidence>
<dbReference type="Proteomes" id="UP000005426">
    <property type="component" value="Unassembled WGS sequence"/>
</dbReference>
<name>G9P0L6_HYPAI</name>
<comment type="caution">
    <text evidence="2">The sequence shown here is derived from an EMBL/GenBank/DDBJ whole genome shotgun (WGS) entry which is preliminary data.</text>
</comment>
<evidence type="ECO:0000256" key="1">
    <source>
        <dbReference type="SAM" id="MobiDB-lite"/>
    </source>
</evidence>
<accession>G9P0L6</accession>
<dbReference type="KEGG" id="tatv:25782803"/>
<evidence type="ECO:0000313" key="3">
    <source>
        <dbReference type="Proteomes" id="UP000005426"/>
    </source>
</evidence>
<dbReference type="HOGENOM" id="CLU_2386460_0_0_1"/>
<dbReference type="EMBL" id="ABDG02000026">
    <property type="protein sequence ID" value="EHK42387.1"/>
    <property type="molecule type" value="Genomic_DNA"/>
</dbReference>